<evidence type="ECO:0000313" key="2">
    <source>
        <dbReference type="Proteomes" id="UP001241377"/>
    </source>
</evidence>
<reference evidence="1" key="1">
    <citation type="submission" date="2023-04" db="EMBL/GenBank/DDBJ databases">
        <title>Draft Genome sequencing of Naganishia species isolated from polar environments using Oxford Nanopore Technology.</title>
        <authorList>
            <person name="Leo P."/>
            <person name="Venkateswaran K."/>
        </authorList>
    </citation>
    <scope>NUCLEOTIDE SEQUENCE</scope>
    <source>
        <strain evidence="1">MNA-CCFEE 5261</strain>
    </source>
</reference>
<sequence length="712" mass="81265">MAEEGLATLRARRANAGSRLKQLIAMEDDVSEKQRFVPDEEDEVALLFAEDENDEEFRSSSDDEEGLENDNEDDEDNASADEQSDNEDQTKEVSGSRKRATPDDEMLSSSDLSGSDTDESEGEKELENQEKLKKRRQRRAKTVVPAIKKLKPAPPKPKPKKQLTASESLMRSQRSSSRASAIESKQALVQKLKKDEKRRAAMAPVVRPKYVELTQEERLLEAVETERVNVKSLNEFMDQELQKKEMQRQLLLLRRKRLRNIIRLVSQESFVTPTEEVEEARYVHDYINGRLKKKPGRKRKEREERRERLPGDIDPDLPYYRREMWEKRLKLEEDLRKKAEKYDCEKNADKKDVVSVDESSERKEGEPVAESTEKISVEQPEKADILEDAKEMKENKESIVAEKTKPEPPNQEQNVSEKVIPSTDEPKSTDESKSTAESNNEPVTDIKGEDVVETLNGNRPEENNTHVPEETTNKSPTPSSKQVKFADNEGSAMDKEGTPEEGAEVFEGPVQRIARNMIYFLELDEKIDNVKLKAYLFGEQSLLPASRRYRDLETIVRIGQAVNPYAVVKDERDELLEPATELTEEDSRFDELKKLPKLGVTEMIYEDDEDEMEEETAEIVLNTEAPSGLYLPNGNKKACLISGAEVRYFDPALGVPYSTVEVYKLLKQMETGTIPWYSIERGYNDFGSAEIYLGSRDGEVRHAKGVPEGFDG</sequence>
<dbReference type="Proteomes" id="UP001241377">
    <property type="component" value="Unassembled WGS sequence"/>
</dbReference>
<name>A0ACC2WDK7_9TREE</name>
<proteinExistence type="predicted"/>
<evidence type="ECO:0000313" key="1">
    <source>
        <dbReference type="EMBL" id="KAJ9109488.1"/>
    </source>
</evidence>
<accession>A0ACC2WDK7</accession>
<comment type="caution">
    <text evidence="1">The sequence shown here is derived from an EMBL/GenBank/DDBJ whole genome shotgun (WGS) entry which is preliminary data.</text>
</comment>
<gene>
    <name evidence="1" type="ORF">QFC19_002242</name>
</gene>
<organism evidence="1 2">
    <name type="scientific">Naganishia cerealis</name>
    <dbReference type="NCBI Taxonomy" id="610337"/>
    <lineage>
        <taxon>Eukaryota</taxon>
        <taxon>Fungi</taxon>
        <taxon>Dikarya</taxon>
        <taxon>Basidiomycota</taxon>
        <taxon>Agaricomycotina</taxon>
        <taxon>Tremellomycetes</taxon>
        <taxon>Filobasidiales</taxon>
        <taxon>Filobasidiaceae</taxon>
        <taxon>Naganishia</taxon>
    </lineage>
</organism>
<keyword evidence="2" id="KW-1185">Reference proteome</keyword>
<protein>
    <submittedName>
        <fullName evidence="1">Uncharacterized protein</fullName>
    </submittedName>
</protein>
<dbReference type="EMBL" id="JASBWR010000018">
    <property type="protein sequence ID" value="KAJ9109488.1"/>
    <property type="molecule type" value="Genomic_DNA"/>
</dbReference>